<dbReference type="eggNOG" id="ENOG5031AJA">
    <property type="taxonomic scope" value="Bacteria"/>
</dbReference>
<evidence type="ECO:0008006" key="3">
    <source>
        <dbReference type="Google" id="ProtNLM"/>
    </source>
</evidence>
<evidence type="ECO:0000313" key="2">
    <source>
        <dbReference type="Proteomes" id="UP000001551"/>
    </source>
</evidence>
<dbReference type="RefSeq" id="WP_013485187.1">
    <property type="nucleotide sequence ID" value="NC_014828.1"/>
</dbReference>
<accession>E6U665</accession>
<dbReference type="STRING" id="663278.Ethha_1291"/>
<dbReference type="HOGENOM" id="CLU_115419_0_0_9"/>
<dbReference type="Proteomes" id="UP000001551">
    <property type="component" value="Chromosome"/>
</dbReference>
<dbReference type="AlphaFoldDB" id="E6U665"/>
<dbReference type="KEGG" id="eha:Ethha_1291"/>
<sequence length="210" mass="23919">MIVKCIKNPDVFKIQDELTNAVYYGCNQEWYQTKWQRRSGCGPTTSTTILQYLYATRKNSAPLLLTKGACLQCMEEVWKYVTPGPQGISSTQKFCKGLDAYARAKSLRLQTDVLDIPRYRSKRPPFSETLAFLDNALKNDLPIAFLNLHNGQEPILDSWHWVTIISVEYASDASKAFVGILDEGMRKNIDFSMWFHTTLWGGGLVAFDML</sequence>
<keyword evidence="2" id="KW-1185">Reference proteome</keyword>
<evidence type="ECO:0000313" key="1">
    <source>
        <dbReference type="EMBL" id="ADU26832.1"/>
    </source>
</evidence>
<dbReference type="EMBL" id="CP002400">
    <property type="protein sequence ID" value="ADU26832.1"/>
    <property type="molecule type" value="Genomic_DNA"/>
</dbReference>
<organism evidence="1 2">
    <name type="scientific">Ethanoligenens harbinense (strain DSM 18485 / JCM 12961 / CGMCC 1.5033 / YUAN-3)</name>
    <dbReference type="NCBI Taxonomy" id="663278"/>
    <lineage>
        <taxon>Bacteria</taxon>
        <taxon>Bacillati</taxon>
        <taxon>Bacillota</taxon>
        <taxon>Clostridia</taxon>
        <taxon>Eubacteriales</taxon>
        <taxon>Oscillospiraceae</taxon>
        <taxon>Ethanoligenens</taxon>
    </lineage>
</organism>
<protein>
    <recommendedName>
        <fullName evidence="3">Peptidase C39-like domain-containing protein</fullName>
    </recommendedName>
</protein>
<reference evidence="1 2" key="1">
    <citation type="submission" date="2010-12" db="EMBL/GenBank/DDBJ databases">
        <title>Complete sequence of Ethanoligenens harbinense YUAN-3.</title>
        <authorList>
            <person name="Lucas S."/>
            <person name="Copeland A."/>
            <person name="Lapidus A."/>
            <person name="Cheng J.-F."/>
            <person name="Bruce D."/>
            <person name="Goodwin L."/>
            <person name="Pitluck S."/>
            <person name="Chertkov O."/>
            <person name="Misra M."/>
            <person name="Detter J.C."/>
            <person name="Han C."/>
            <person name="Tapia R."/>
            <person name="Land M."/>
            <person name="Hauser L."/>
            <person name="Jeffries C."/>
            <person name="Kyrpides N."/>
            <person name="Ivanova N."/>
            <person name="Mikhailova N."/>
            <person name="Wang A."/>
            <person name="Mouttaki H."/>
            <person name="He Z."/>
            <person name="Zhou J."/>
            <person name="Hemme C.L."/>
            <person name="Woyke T."/>
        </authorList>
    </citation>
    <scope>NUCLEOTIDE SEQUENCE [LARGE SCALE GENOMIC DNA]</scope>
    <source>
        <strain evidence="2">DSM 18485 / JCM 12961 / CGMCC 1.5033 / YUAN-3</strain>
    </source>
</reference>
<gene>
    <name evidence="1" type="ordered locus">Ethha_1291</name>
</gene>
<proteinExistence type="predicted"/>
<name>E6U665_ETHHY</name>